<reference evidence="1 2" key="1">
    <citation type="journal article" date="2017" name="BMC Genomics">
        <title>Comparative genomic and phylogenomic analyses of the Bifidobacteriaceae family.</title>
        <authorList>
            <person name="Lugli G.A."/>
            <person name="Milani C."/>
            <person name="Turroni F."/>
            <person name="Duranti S."/>
            <person name="Mancabelli L."/>
            <person name="Mangifesta M."/>
            <person name="Ferrario C."/>
            <person name="Modesto M."/>
            <person name="Mattarelli P."/>
            <person name="Jiri K."/>
            <person name="van Sinderen D."/>
            <person name="Ventura M."/>
        </authorList>
    </citation>
    <scope>NUCLEOTIDE SEQUENCE [LARGE SCALE GENOMIC DNA]</scope>
    <source>
        <strain evidence="1 2">DSM 28807</strain>
    </source>
</reference>
<dbReference type="Gene3D" id="1.10.1220.10">
    <property type="entry name" value="Met repressor-like"/>
    <property type="match status" value="1"/>
</dbReference>
<dbReference type="EMBL" id="MWWX01000013">
    <property type="protein sequence ID" value="OZG60732.1"/>
    <property type="molecule type" value="Genomic_DNA"/>
</dbReference>
<organism evidence="1 2">
    <name type="scientific">Bifidobacterium lemurum</name>
    <dbReference type="NCBI Taxonomy" id="1603886"/>
    <lineage>
        <taxon>Bacteria</taxon>
        <taxon>Bacillati</taxon>
        <taxon>Actinomycetota</taxon>
        <taxon>Actinomycetes</taxon>
        <taxon>Bifidobacteriales</taxon>
        <taxon>Bifidobacteriaceae</taxon>
        <taxon>Bifidobacterium</taxon>
    </lineage>
</organism>
<keyword evidence="2" id="KW-1185">Reference proteome</keyword>
<dbReference type="STRING" id="1603886.GCA_001895165_02273"/>
<proteinExistence type="predicted"/>
<keyword evidence="1" id="KW-0067">ATP-binding</keyword>
<dbReference type="RefSeq" id="WP_072727104.1">
    <property type="nucleotide sequence ID" value="NZ_BDIS01000035.1"/>
</dbReference>
<dbReference type="InterPro" id="IPR013321">
    <property type="entry name" value="Arc_rbn_hlx_hlx"/>
</dbReference>
<dbReference type="GO" id="GO:0005524">
    <property type="term" value="F:ATP binding"/>
    <property type="evidence" value="ECO:0007669"/>
    <property type="project" value="UniProtKB-KW"/>
</dbReference>
<dbReference type="GO" id="GO:0006355">
    <property type="term" value="P:regulation of DNA-templated transcription"/>
    <property type="evidence" value="ECO:0007669"/>
    <property type="project" value="InterPro"/>
</dbReference>
<accession>A0A261FNI4</accession>
<keyword evidence="1" id="KW-0547">Nucleotide-binding</keyword>
<comment type="caution">
    <text evidence="1">The sequence shown here is derived from an EMBL/GenBank/DDBJ whole genome shotgun (WGS) entry which is preliminary data.</text>
</comment>
<evidence type="ECO:0000313" key="2">
    <source>
        <dbReference type="Proteomes" id="UP000216352"/>
    </source>
</evidence>
<dbReference type="AlphaFoldDB" id="A0A261FNI4"/>
<dbReference type="OrthoDB" id="3234901at2"/>
<name>A0A261FNI4_9BIFI</name>
<dbReference type="SUPFAM" id="SSF47598">
    <property type="entry name" value="Ribbon-helix-helix"/>
    <property type="match status" value="1"/>
</dbReference>
<protein>
    <submittedName>
        <fullName evidence="1">Macrolide ABC transporter ATP-binding protein</fullName>
    </submittedName>
</protein>
<sequence>MKNLTPHAYQPRAQRKITADVMRADAGDDEWVKTSVSMRRGMKRRLKVWAADRNERLQDVIDAALEAYLQ</sequence>
<dbReference type="InterPro" id="IPR010985">
    <property type="entry name" value="Ribbon_hlx_hlx"/>
</dbReference>
<evidence type="ECO:0000313" key="1">
    <source>
        <dbReference type="EMBL" id="OZG60732.1"/>
    </source>
</evidence>
<gene>
    <name evidence="1" type="ORF">BLEM_1701</name>
</gene>
<dbReference type="Proteomes" id="UP000216352">
    <property type="component" value="Unassembled WGS sequence"/>
</dbReference>